<gene>
    <name evidence="10" type="ORF">MMUR_20100</name>
</gene>
<dbReference type="Gene3D" id="1.20.1720.10">
    <property type="entry name" value="Multidrug resistance protein D"/>
    <property type="match status" value="1"/>
</dbReference>
<dbReference type="AlphaFoldDB" id="A0A7I9WJN1"/>
<name>A0A7I9WJN1_9MYCO</name>
<comment type="caution">
    <text evidence="10">The sequence shown here is derived from an EMBL/GenBank/DDBJ whole genome shotgun (WGS) entry which is preliminary data.</text>
</comment>
<evidence type="ECO:0000259" key="9">
    <source>
        <dbReference type="PROSITE" id="PS50850"/>
    </source>
</evidence>
<evidence type="ECO:0000256" key="2">
    <source>
        <dbReference type="ARBA" id="ARBA00006236"/>
    </source>
</evidence>
<comment type="similarity">
    <text evidence="2">Belongs to the major facilitator superfamily. Bcr/CmlA family.</text>
</comment>
<organism evidence="10 11">
    <name type="scientific">Mycolicibacterium murale</name>
    <dbReference type="NCBI Taxonomy" id="182220"/>
    <lineage>
        <taxon>Bacteria</taxon>
        <taxon>Bacillati</taxon>
        <taxon>Actinomycetota</taxon>
        <taxon>Actinomycetes</taxon>
        <taxon>Mycobacteriales</taxon>
        <taxon>Mycobacteriaceae</taxon>
        <taxon>Mycolicibacterium</taxon>
    </lineage>
</organism>
<feature type="transmembrane region" description="Helical" evidence="8">
    <location>
        <begin position="168"/>
        <end position="188"/>
    </location>
</feature>
<keyword evidence="11" id="KW-1185">Reference proteome</keyword>
<keyword evidence="5 8" id="KW-0812">Transmembrane</keyword>
<dbReference type="SUPFAM" id="SSF103473">
    <property type="entry name" value="MFS general substrate transporter"/>
    <property type="match status" value="1"/>
</dbReference>
<feature type="transmembrane region" description="Helical" evidence="8">
    <location>
        <begin position="254"/>
        <end position="272"/>
    </location>
</feature>
<dbReference type="InterPro" id="IPR020846">
    <property type="entry name" value="MFS_dom"/>
</dbReference>
<keyword evidence="3" id="KW-0813">Transport</keyword>
<feature type="transmembrane region" description="Helical" evidence="8">
    <location>
        <begin position="12"/>
        <end position="29"/>
    </location>
</feature>
<dbReference type="InterPro" id="IPR004812">
    <property type="entry name" value="Efflux_drug-R_Bcr/CmlA"/>
</dbReference>
<evidence type="ECO:0000313" key="10">
    <source>
        <dbReference type="EMBL" id="GFG57874.1"/>
    </source>
</evidence>
<dbReference type="InterPro" id="IPR036259">
    <property type="entry name" value="MFS_trans_sf"/>
</dbReference>
<dbReference type="NCBIfam" id="TIGR00710">
    <property type="entry name" value="efflux_Bcr_CflA"/>
    <property type="match status" value="1"/>
</dbReference>
<dbReference type="FunFam" id="1.20.1720.10:FF:000005">
    <property type="entry name" value="Bcr/CflA family efflux transporter"/>
    <property type="match status" value="1"/>
</dbReference>
<keyword evidence="6 8" id="KW-1133">Transmembrane helix</keyword>
<evidence type="ECO:0000256" key="1">
    <source>
        <dbReference type="ARBA" id="ARBA00004651"/>
    </source>
</evidence>
<evidence type="ECO:0000256" key="4">
    <source>
        <dbReference type="ARBA" id="ARBA00022475"/>
    </source>
</evidence>
<evidence type="ECO:0000313" key="11">
    <source>
        <dbReference type="Proteomes" id="UP000465241"/>
    </source>
</evidence>
<dbReference type="PANTHER" id="PTHR43124">
    <property type="entry name" value="PURINE EFFLUX PUMP PBUE"/>
    <property type="match status" value="1"/>
</dbReference>
<proteinExistence type="inferred from homology"/>
<dbReference type="InterPro" id="IPR011701">
    <property type="entry name" value="MFS"/>
</dbReference>
<dbReference type="EMBL" id="BLKT01000003">
    <property type="protein sequence ID" value="GFG57874.1"/>
    <property type="molecule type" value="Genomic_DNA"/>
</dbReference>
<dbReference type="CDD" id="cd17320">
    <property type="entry name" value="MFS_MdfA_MDR_like"/>
    <property type="match status" value="1"/>
</dbReference>
<feature type="domain" description="Major facilitator superfamily (MFS) profile" evidence="9">
    <location>
        <begin position="14"/>
        <end position="397"/>
    </location>
</feature>
<feature type="transmembrane region" description="Helical" evidence="8">
    <location>
        <begin position="373"/>
        <end position="393"/>
    </location>
</feature>
<dbReference type="Pfam" id="PF07690">
    <property type="entry name" value="MFS_1"/>
    <property type="match status" value="1"/>
</dbReference>
<feature type="transmembrane region" description="Helical" evidence="8">
    <location>
        <begin position="49"/>
        <end position="69"/>
    </location>
</feature>
<comment type="subcellular location">
    <subcellularLocation>
        <location evidence="1">Cell membrane</location>
        <topology evidence="1">Multi-pass membrane protein</topology>
    </subcellularLocation>
</comment>
<dbReference type="GO" id="GO:1990961">
    <property type="term" value="P:xenobiotic detoxification by transmembrane export across the plasma membrane"/>
    <property type="evidence" value="ECO:0007669"/>
    <property type="project" value="InterPro"/>
</dbReference>
<evidence type="ECO:0000256" key="5">
    <source>
        <dbReference type="ARBA" id="ARBA00022692"/>
    </source>
</evidence>
<feature type="transmembrane region" description="Helical" evidence="8">
    <location>
        <begin position="218"/>
        <end position="242"/>
    </location>
</feature>
<accession>A0A7I9WJN1</accession>
<dbReference type="InterPro" id="IPR050189">
    <property type="entry name" value="MFS_Efflux_Transporters"/>
</dbReference>
<feature type="transmembrane region" description="Helical" evidence="8">
    <location>
        <begin position="284"/>
        <end position="304"/>
    </location>
</feature>
<reference evidence="10 11" key="1">
    <citation type="journal article" date="2019" name="Emerg. Microbes Infect.">
        <title>Comprehensive subspecies identification of 175 nontuberculous mycobacteria species based on 7547 genomic profiles.</title>
        <authorList>
            <person name="Matsumoto Y."/>
            <person name="Kinjo T."/>
            <person name="Motooka D."/>
            <person name="Nabeya D."/>
            <person name="Jung N."/>
            <person name="Uechi K."/>
            <person name="Horii T."/>
            <person name="Iida T."/>
            <person name="Fujita J."/>
            <person name="Nakamura S."/>
        </authorList>
    </citation>
    <scope>NUCLEOTIDE SEQUENCE [LARGE SCALE GENOMIC DNA]</scope>
    <source>
        <strain evidence="10 11">JCM 13392</strain>
    </source>
</reference>
<keyword evidence="7 8" id="KW-0472">Membrane</keyword>
<dbReference type="PROSITE" id="PS50850">
    <property type="entry name" value="MFS"/>
    <property type="match status" value="1"/>
</dbReference>
<dbReference type="GO" id="GO:0042910">
    <property type="term" value="F:xenobiotic transmembrane transporter activity"/>
    <property type="evidence" value="ECO:0007669"/>
    <property type="project" value="InterPro"/>
</dbReference>
<evidence type="ECO:0000256" key="8">
    <source>
        <dbReference type="SAM" id="Phobius"/>
    </source>
</evidence>
<feature type="transmembrane region" description="Helical" evidence="8">
    <location>
        <begin position="142"/>
        <end position="162"/>
    </location>
</feature>
<dbReference type="PROSITE" id="PS00216">
    <property type="entry name" value="SUGAR_TRANSPORT_1"/>
    <property type="match status" value="1"/>
</dbReference>
<sequence>MVFSEQAAPNRIRMILVLGALVALGPLTIDMYLPALPTIGEDLSVTSSVVQLTLTGTLAGLALGQLIIGPLSDSLGRRRPLMAGIALHIVASLICMAAPNVAVLGFGRVLQGMGAAAGMVVALAVVGDLYRERAAATMMSRLMLVLGAAPVLAPSLGAGVLLHGSWRWVFAALVVMAGLLLLMGALALPETLPPSHRPPLRIGGVARTYVRLLRDARFVVLVSVAALAMAGLFAYIAGAAFVLQDRYGVNQQDFALLFGAGAVALIASTQANPVLLKWFSPMRIVLTALSAAVVASAVFVAMALTHTGGVWGFLIPVWTILAAMGLVMPNAPALALSRHPESAGTAAALMGAAQFGLGALVAPLVGVLGNDEVAMAAVMAVSVVIALVALLSVRQAATDTAPARSELAAEAA</sequence>
<evidence type="ECO:0000256" key="7">
    <source>
        <dbReference type="ARBA" id="ARBA00023136"/>
    </source>
</evidence>
<dbReference type="PANTHER" id="PTHR43124:SF3">
    <property type="entry name" value="CHLORAMPHENICOL EFFLUX PUMP RV0191"/>
    <property type="match status" value="1"/>
</dbReference>
<feature type="transmembrane region" description="Helical" evidence="8">
    <location>
        <begin position="310"/>
        <end position="331"/>
    </location>
</feature>
<keyword evidence="4" id="KW-1003">Cell membrane</keyword>
<feature type="transmembrane region" description="Helical" evidence="8">
    <location>
        <begin position="81"/>
        <end position="103"/>
    </location>
</feature>
<feature type="transmembrane region" description="Helical" evidence="8">
    <location>
        <begin position="343"/>
        <end position="367"/>
    </location>
</feature>
<evidence type="ECO:0000256" key="6">
    <source>
        <dbReference type="ARBA" id="ARBA00022989"/>
    </source>
</evidence>
<dbReference type="GO" id="GO:0005886">
    <property type="term" value="C:plasma membrane"/>
    <property type="evidence" value="ECO:0007669"/>
    <property type="project" value="UniProtKB-SubCell"/>
</dbReference>
<evidence type="ECO:0000256" key="3">
    <source>
        <dbReference type="ARBA" id="ARBA00022448"/>
    </source>
</evidence>
<dbReference type="InterPro" id="IPR005829">
    <property type="entry name" value="Sugar_transporter_CS"/>
</dbReference>
<dbReference type="Proteomes" id="UP000465241">
    <property type="component" value="Unassembled WGS sequence"/>
</dbReference>
<protein>
    <submittedName>
        <fullName evidence="10">Bcr/CflA family drug resistance efflux transporter</fullName>
    </submittedName>
</protein>
<feature type="transmembrane region" description="Helical" evidence="8">
    <location>
        <begin position="109"/>
        <end position="130"/>
    </location>
</feature>